<organism evidence="2 3">
    <name type="scientific">Liquidambar formosana</name>
    <name type="common">Formosan gum</name>
    <dbReference type="NCBI Taxonomy" id="63359"/>
    <lineage>
        <taxon>Eukaryota</taxon>
        <taxon>Viridiplantae</taxon>
        <taxon>Streptophyta</taxon>
        <taxon>Embryophyta</taxon>
        <taxon>Tracheophyta</taxon>
        <taxon>Spermatophyta</taxon>
        <taxon>Magnoliopsida</taxon>
        <taxon>eudicotyledons</taxon>
        <taxon>Gunneridae</taxon>
        <taxon>Pentapetalae</taxon>
        <taxon>Saxifragales</taxon>
        <taxon>Altingiaceae</taxon>
        <taxon>Liquidambar</taxon>
    </lineage>
</organism>
<keyword evidence="1" id="KW-0472">Membrane</keyword>
<keyword evidence="3" id="KW-1185">Reference proteome</keyword>
<name>A0AAP0RY55_LIQFO</name>
<sequence>MLAKMFGSEDELGVLMMGIMALVVIRWAIDWRRQDGLRSRGDLRFRSNCGPKISMGVGTRKGSKPWRYNGVEENREKEDIKMLVNKLWDIYNDETLDYKKNLQQLFAALLEADTIHFITTPSVA</sequence>
<reference evidence="2 3" key="1">
    <citation type="journal article" date="2024" name="Plant J.">
        <title>Genome sequences and population genomics reveal climatic adaptation and genomic divergence between two closely related sweetgum species.</title>
        <authorList>
            <person name="Xu W.Q."/>
            <person name="Ren C.Q."/>
            <person name="Zhang X.Y."/>
            <person name="Comes H.P."/>
            <person name="Liu X.H."/>
            <person name="Li Y.G."/>
            <person name="Kettle C.J."/>
            <person name="Jalonen R."/>
            <person name="Gaisberger H."/>
            <person name="Ma Y.Z."/>
            <person name="Qiu Y.X."/>
        </authorList>
    </citation>
    <scope>NUCLEOTIDE SEQUENCE [LARGE SCALE GENOMIC DNA]</scope>
    <source>
        <strain evidence="2">Hangzhou</strain>
    </source>
</reference>
<feature type="transmembrane region" description="Helical" evidence="1">
    <location>
        <begin position="12"/>
        <end position="29"/>
    </location>
</feature>
<dbReference type="AlphaFoldDB" id="A0AAP0RY55"/>
<keyword evidence="1" id="KW-0812">Transmembrane</keyword>
<evidence type="ECO:0000313" key="2">
    <source>
        <dbReference type="EMBL" id="KAK9287241.1"/>
    </source>
</evidence>
<gene>
    <name evidence="2" type="ORF">L1049_015654</name>
</gene>
<keyword evidence="1" id="KW-1133">Transmembrane helix</keyword>
<dbReference type="EMBL" id="JBBPBK010000004">
    <property type="protein sequence ID" value="KAK9287241.1"/>
    <property type="molecule type" value="Genomic_DNA"/>
</dbReference>
<comment type="caution">
    <text evidence="2">The sequence shown here is derived from an EMBL/GenBank/DDBJ whole genome shotgun (WGS) entry which is preliminary data.</text>
</comment>
<proteinExistence type="predicted"/>
<evidence type="ECO:0000256" key="1">
    <source>
        <dbReference type="SAM" id="Phobius"/>
    </source>
</evidence>
<accession>A0AAP0RY55</accession>
<dbReference type="Proteomes" id="UP001415857">
    <property type="component" value="Unassembled WGS sequence"/>
</dbReference>
<evidence type="ECO:0000313" key="3">
    <source>
        <dbReference type="Proteomes" id="UP001415857"/>
    </source>
</evidence>
<protein>
    <submittedName>
        <fullName evidence="2">Uncharacterized protein</fullName>
    </submittedName>
</protein>